<dbReference type="InterPro" id="IPR036390">
    <property type="entry name" value="WH_DNA-bd_sf"/>
</dbReference>
<dbReference type="PANTHER" id="PTHR33164:SF104">
    <property type="entry name" value="TRANSCRIPTIONAL REGULATORY PROTEIN"/>
    <property type="match status" value="1"/>
</dbReference>
<dbReference type="KEGG" id="htq:FRZ44_43640"/>
<dbReference type="Gene3D" id="1.10.10.10">
    <property type="entry name" value="Winged helix-like DNA-binding domain superfamily/Winged helix DNA-binding domain"/>
    <property type="match status" value="1"/>
</dbReference>
<dbReference type="PROSITE" id="PS50995">
    <property type="entry name" value="HTH_MARR_2"/>
    <property type="match status" value="1"/>
</dbReference>
<evidence type="ECO:0000259" key="2">
    <source>
        <dbReference type="PROSITE" id="PS50995"/>
    </source>
</evidence>
<reference evidence="3 4" key="1">
    <citation type="submission" date="2019-08" db="EMBL/GenBank/DDBJ databases">
        <title>Hyperibacter terrae gen. nov., sp. nov. and Hyperibacter viscosus sp. nov., two new members in the family Rhodospirillaceae isolated from the rhizosphere of Hypericum perforatum.</title>
        <authorList>
            <person name="Noviana Z."/>
        </authorList>
    </citation>
    <scope>NUCLEOTIDE SEQUENCE [LARGE SCALE GENOMIC DNA]</scope>
    <source>
        <strain evidence="3 4">R5913</strain>
    </source>
</reference>
<dbReference type="GO" id="GO:0003700">
    <property type="term" value="F:DNA-binding transcription factor activity"/>
    <property type="evidence" value="ECO:0007669"/>
    <property type="project" value="InterPro"/>
</dbReference>
<dbReference type="GO" id="GO:0006950">
    <property type="term" value="P:response to stress"/>
    <property type="evidence" value="ECO:0007669"/>
    <property type="project" value="TreeGrafter"/>
</dbReference>
<dbReference type="InterPro" id="IPR039422">
    <property type="entry name" value="MarR/SlyA-like"/>
</dbReference>
<dbReference type="InterPro" id="IPR036388">
    <property type="entry name" value="WH-like_DNA-bd_sf"/>
</dbReference>
<dbReference type="AlphaFoldDB" id="A0A5J6MN23"/>
<dbReference type="EMBL" id="CP042906">
    <property type="protein sequence ID" value="QEX19052.1"/>
    <property type="molecule type" value="Genomic_DNA"/>
</dbReference>
<organism evidence="3 4">
    <name type="scientific">Hypericibacter terrae</name>
    <dbReference type="NCBI Taxonomy" id="2602015"/>
    <lineage>
        <taxon>Bacteria</taxon>
        <taxon>Pseudomonadati</taxon>
        <taxon>Pseudomonadota</taxon>
        <taxon>Alphaproteobacteria</taxon>
        <taxon>Rhodospirillales</taxon>
        <taxon>Dongiaceae</taxon>
        <taxon>Hypericibacter</taxon>
    </lineage>
</organism>
<evidence type="ECO:0000256" key="1">
    <source>
        <dbReference type="SAM" id="MobiDB-lite"/>
    </source>
</evidence>
<protein>
    <recommendedName>
        <fullName evidence="2">HTH marR-type domain-containing protein</fullName>
    </recommendedName>
</protein>
<dbReference type="SMART" id="SM00347">
    <property type="entry name" value="HTH_MARR"/>
    <property type="match status" value="1"/>
</dbReference>
<gene>
    <name evidence="3" type="ORF">FRZ44_43640</name>
</gene>
<proteinExistence type="predicted"/>
<evidence type="ECO:0000313" key="3">
    <source>
        <dbReference type="EMBL" id="QEX19052.1"/>
    </source>
</evidence>
<feature type="compositionally biased region" description="Basic and acidic residues" evidence="1">
    <location>
        <begin position="65"/>
        <end position="76"/>
    </location>
</feature>
<sequence length="211" mass="22385">MPIAAGCGPLVSLAVSSADAIGPDLKRSAVPPAVMAGAATEGRFVEISGDDIIAPGPKGESSLMPRRDAGKAEQNRRSPSASEYQALAEFRYLLRQFLAFSKAAAQESGLTTQQHQALLAIKGFGGKAGLTIGEIAERLLVRHHSAVELVDRLVAMGLARRAIDPADRRRVRVLLVAKAEARLRDLSAAHLAELRAAKPALIELLSRLKEA</sequence>
<dbReference type="Pfam" id="PF12802">
    <property type="entry name" value="MarR_2"/>
    <property type="match status" value="1"/>
</dbReference>
<dbReference type="SUPFAM" id="SSF46785">
    <property type="entry name" value="Winged helix' DNA-binding domain"/>
    <property type="match status" value="1"/>
</dbReference>
<dbReference type="InterPro" id="IPR000835">
    <property type="entry name" value="HTH_MarR-typ"/>
</dbReference>
<name>A0A5J6MN23_9PROT</name>
<feature type="region of interest" description="Disordered" evidence="1">
    <location>
        <begin position="54"/>
        <end position="80"/>
    </location>
</feature>
<feature type="domain" description="HTH marR-type" evidence="2">
    <location>
        <begin position="87"/>
        <end position="211"/>
    </location>
</feature>
<accession>A0A5J6MN23</accession>
<evidence type="ECO:0000313" key="4">
    <source>
        <dbReference type="Proteomes" id="UP000326202"/>
    </source>
</evidence>
<keyword evidence="4" id="KW-1185">Reference proteome</keyword>
<dbReference type="Proteomes" id="UP000326202">
    <property type="component" value="Chromosome"/>
</dbReference>
<dbReference type="PANTHER" id="PTHR33164">
    <property type="entry name" value="TRANSCRIPTIONAL REGULATOR, MARR FAMILY"/>
    <property type="match status" value="1"/>
</dbReference>